<dbReference type="CDD" id="cd00093">
    <property type="entry name" value="HTH_XRE"/>
    <property type="match status" value="1"/>
</dbReference>
<keyword evidence="2" id="KW-1185">Reference proteome</keyword>
<dbReference type="SUPFAM" id="SSF47413">
    <property type="entry name" value="lambda repressor-like DNA-binding domains"/>
    <property type="match status" value="1"/>
</dbReference>
<dbReference type="InterPro" id="IPR010982">
    <property type="entry name" value="Lambda_DNA-bd_dom_sf"/>
</dbReference>
<gene>
    <name evidence="1" type="ORF">GCM10009107_27150</name>
</gene>
<sequence length="95" mass="10313">MKVVIKSPEQLGLALRAVRRNSHVTLDVLAQTVGVSKQTATSVEKGQAKLSTMMAFLSLVGIELSVDVPEAAMEPLKRLERARADKQNLPDDESV</sequence>
<dbReference type="EMBL" id="BAAAEW010000016">
    <property type="protein sequence ID" value="GAA0752888.1"/>
    <property type="molecule type" value="Genomic_DNA"/>
</dbReference>
<dbReference type="InterPro" id="IPR001387">
    <property type="entry name" value="Cro/C1-type_HTH"/>
</dbReference>
<evidence type="ECO:0000313" key="1">
    <source>
        <dbReference type="EMBL" id="GAA0752888.1"/>
    </source>
</evidence>
<dbReference type="RefSeq" id="WP_141287804.1">
    <property type="nucleotide sequence ID" value="NZ_BAAAEW010000016.1"/>
</dbReference>
<evidence type="ECO:0000313" key="2">
    <source>
        <dbReference type="Proteomes" id="UP001500279"/>
    </source>
</evidence>
<reference evidence="1 2" key="1">
    <citation type="journal article" date="2019" name="Int. J. Syst. Evol. Microbiol.">
        <title>The Global Catalogue of Microorganisms (GCM) 10K type strain sequencing project: providing services to taxonomists for standard genome sequencing and annotation.</title>
        <authorList>
            <consortium name="The Broad Institute Genomics Platform"/>
            <consortium name="The Broad Institute Genome Sequencing Center for Infectious Disease"/>
            <person name="Wu L."/>
            <person name="Ma J."/>
        </authorList>
    </citation>
    <scope>NUCLEOTIDE SEQUENCE [LARGE SCALE GENOMIC DNA]</scope>
    <source>
        <strain evidence="1 2">JCM 15503</strain>
    </source>
</reference>
<dbReference type="Proteomes" id="UP001500279">
    <property type="component" value="Unassembled WGS sequence"/>
</dbReference>
<accession>A0ABN1K2C1</accession>
<comment type="caution">
    <text evidence="1">The sequence shown here is derived from an EMBL/GenBank/DDBJ whole genome shotgun (WGS) entry which is preliminary data.</text>
</comment>
<name>A0ABN1K2C1_9BURK</name>
<protein>
    <recommendedName>
        <fullName evidence="3">Transcriptional regulator</fullName>
    </recommendedName>
</protein>
<organism evidence="1 2">
    <name type="scientific">Ideonella azotifigens</name>
    <dbReference type="NCBI Taxonomy" id="513160"/>
    <lineage>
        <taxon>Bacteria</taxon>
        <taxon>Pseudomonadati</taxon>
        <taxon>Pseudomonadota</taxon>
        <taxon>Betaproteobacteria</taxon>
        <taxon>Burkholderiales</taxon>
        <taxon>Sphaerotilaceae</taxon>
        <taxon>Ideonella</taxon>
    </lineage>
</organism>
<evidence type="ECO:0008006" key="3">
    <source>
        <dbReference type="Google" id="ProtNLM"/>
    </source>
</evidence>
<dbReference type="Gene3D" id="1.10.260.40">
    <property type="entry name" value="lambda repressor-like DNA-binding domains"/>
    <property type="match status" value="1"/>
</dbReference>
<proteinExistence type="predicted"/>